<evidence type="ECO:0000313" key="4">
    <source>
        <dbReference type="Proteomes" id="UP000184476"/>
    </source>
</evidence>
<gene>
    <name evidence="3" type="ORF">SAMN05444392_10994</name>
</gene>
<dbReference type="PROSITE" id="PS50234">
    <property type="entry name" value="VWFA"/>
    <property type="match status" value="1"/>
</dbReference>
<evidence type="ECO:0000313" key="3">
    <source>
        <dbReference type="EMBL" id="SHF18211.1"/>
    </source>
</evidence>
<dbReference type="PROSITE" id="PS51257">
    <property type="entry name" value="PROKAR_LIPOPROTEIN"/>
    <property type="match status" value="1"/>
</dbReference>
<dbReference type="EMBL" id="FQVL01000009">
    <property type="protein sequence ID" value="SHF18211.1"/>
    <property type="molecule type" value="Genomic_DNA"/>
</dbReference>
<proteinExistence type="predicted"/>
<evidence type="ECO:0000256" key="1">
    <source>
        <dbReference type="SAM" id="SignalP"/>
    </source>
</evidence>
<name>A0A1M4ZJN9_9BACL</name>
<evidence type="ECO:0000259" key="2">
    <source>
        <dbReference type="PROSITE" id="PS50234"/>
    </source>
</evidence>
<dbReference type="RefSeq" id="WP_073155771.1">
    <property type="nucleotide sequence ID" value="NZ_FQVL01000009.1"/>
</dbReference>
<dbReference type="Proteomes" id="UP000184476">
    <property type="component" value="Unassembled WGS sequence"/>
</dbReference>
<protein>
    <recommendedName>
        <fullName evidence="2">VWFA domain-containing protein</fullName>
    </recommendedName>
</protein>
<dbReference type="SUPFAM" id="SSF53300">
    <property type="entry name" value="vWA-like"/>
    <property type="match status" value="1"/>
</dbReference>
<feature type="domain" description="VWFA" evidence="2">
    <location>
        <begin position="141"/>
        <end position="345"/>
    </location>
</feature>
<keyword evidence="1" id="KW-0732">Signal</keyword>
<sequence length="421" mass="46857">MRKSFIMLFALLLSFVTACSDQSVWHGKDRGGSEKSKPDPMLSFKAATSIEGMLKEGPGKYAEEIEPTGYTPTLPDSVRAKLRTFSPKLNASEAYNRLIYLLAQDYQPIAKKIDQYDSRIPLSSQRKSAPKSVIKSPVHVNIALVIDASSVQQKKVNSEQTRFDTIKQKIKEAIHDVLNSGTNGLEYSISIHTYGGKVDKDTSFIKIAGAAPGQSDDSMQELTSALDGVKLGGASKLSDALSQVQIEFNQKNSPNDVNQVFVVSSSLDAIDDQALTKTKELLYSEGQAQVSTLSYDSKDNKLKEKLDDIAFAGLGESREVDKDSGFNFKDQSTGIGDDFGLFETNDLYSYTWAEIMKNRKRNQLLKLDPKFNFEYEILTAAAEELKISQSEKDLLLQKITNRRDRLKDYLQGKLETLIPEK</sequence>
<organism evidence="3 4">
    <name type="scientific">Seinonella peptonophila</name>
    <dbReference type="NCBI Taxonomy" id="112248"/>
    <lineage>
        <taxon>Bacteria</taxon>
        <taxon>Bacillati</taxon>
        <taxon>Bacillota</taxon>
        <taxon>Bacilli</taxon>
        <taxon>Bacillales</taxon>
        <taxon>Thermoactinomycetaceae</taxon>
        <taxon>Seinonella</taxon>
    </lineage>
</organism>
<dbReference type="Gene3D" id="3.40.50.410">
    <property type="entry name" value="von Willebrand factor, type A domain"/>
    <property type="match status" value="1"/>
</dbReference>
<dbReference type="InterPro" id="IPR002035">
    <property type="entry name" value="VWF_A"/>
</dbReference>
<keyword evidence="4" id="KW-1185">Reference proteome</keyword>
<accession>A0A1M4ZJN9</accession>
<dbReference type="STRING" id="112248.SAMN05444392_10994"/>
<feature type="signal peptide" evidence="1">
    <location>
        <begin position="1"/>
        <end position="18"/>
    </location>
</feature>
<reference evidence="3 4" key="1">
    <citation type="submission" date="2016-11" db="EMBL/GenBank/DDBJ databases">
        <authorList>
            <person name="Jaros S."/>
            <person name="Januszkiewicz K."/>
            <person name="Wedrychowicz H."/>
        </authorList>
    </citation>
    <scope>NUCLEOTIDE SEQUENCE [LARGE SCALE GENOMIC DNA]</scope>
    <source>
        <strain evidence="3 4">DSM 44666</strain>
    </source>
</reference>
<dbReference type="AlphaFoldDB" id="A0A1M4ZJN9"/>
<feature type="chain" id="PRO_5039200023" description="VWFA domain-containing protein" evidence="1">
    <location>
        <begin position="19"/>
        <end position="421"/>
    </location>
</feature>
<dbReference type="InterPro" id="IPR036465">
    <property type="entry name" value="vWFA_dom_sf"/>
</dbReference>